<evidence type="ECO:0000256" key="4">
    <source>
        <dbReference type="SAM" id="SignalP"/>
    </source>
</evidence>
<dbReference type="SUPFAM" id="SSF57414">
    <property type="entry name" value="Hairpin loop containing domain-like"/>
    <property type="match status" value="1"/>
</dbReference>
<dbReference type="Gene3D" id="2.40.20.10">
    <property type="entry name" value="Plasminogen Kringle 4"/>
    <property type="match status" value="2"/>
</dbReference>
<dbReference type="InterPro" id="IPR000001">
    <property type="entry name" value="Kringle"/>
</dbReference>
<dbReference type="OrthoDB" id="6041507at2759"/>
<dbReference type="Pfam" id="PF00024">
    <property type="entry name" value="PAN_1"/>
    <property type="match status" value="1"/>
</dbReference>
<dbReference type="Pfam" id="PF00051">
    <property type="entry name" value="Kringle"/>
    <property type="match status" value="2"/>
</dbReference>
<keyword evidence="7" id="KW-1185">Reference proteome</keyword>
<dbReference type="EMBL" id="CACVKT020000569">
    <property type="protein sequence ID" value="CAC5360611.1"/>
    <property type="molecule type" value="Genomic_DNA"/>
</dbReference>
<keyword evidence="4" id="KW-0732">Signal</keyword>
<sequence>MLLYMSPFLLLMVHCYQIQEKQYTVWQGYRFNNTVILELSLSEENKIYCASKCHRSPHCKAVSYNDLSKTCDFHGTVHSTIVITNVTDENQYLVIPKDIPTATNFTEPGEFEETIEDKFLSTVRETAAEETKTTPITQQQKNWTILGADDCYWTTSLEYSGTISYTVNGIPCQYWNTNNPHRSQFKPVDTTALDTNYCRESTYSEAGPGCYTSDPAVNWEYCYIVKCDACGVDERLPVIPTGTTSHFHVAKFIGMVFTCDTLTPGTSVDHCPVSQCGSDDQWTTGYIVSCTDEDCYTDSTTYQGKVTCTASGILCDVWSNKEEMRAGPDKNTNYCRDPYNTGAPWCYTTDPNVRWDYCPVPKC</sequence>
<dbReference type="PANTHER" id="PTHR24261:SF7">
    <property type="entry name" value="KRINGLE DOMAIN-CONTAINING PROTEIN"/>
    <property type="match status" value="1"/>
</dbReference>
<evidence type="ECO:0000313" key="6">
    <source>
        <dbReference type="EMBL" id="CAC5360611.1"/>
    </source>
</evidence>
<feature type="domain" description="Kringle" evidence="5">
    <location>
        <begin position="150"/>
        <end position="227"/>
    </location>
</feature>
<accession>A0A6J8A3N6</accession>
<feature type="disulfide bond" evidence="3">
    <location>
        <begin position="335"/>
        <end position="358"/>
    </location>
</feature>
<dbReference type="PROSITE" id="PS50070">
    <property type="entry name" value="KRINGLE_2"/>
    <property type="match status" value="2"/>
</dbReference>
<name>A0A6J8A3N6_MYTCO</name>
<dbReference type="InterPro" id="IPR003609">
    <property type="entry name" value="Pan_app"/>
</dbReference>
<evidence type="ECO:0000259" key="5">
    <source>
        <dbReference type="PROSITE" id="PS50070"/>
    </source>
</evidence>
<dbReference type="PRINTS" id="PR00018">
    <property type="entry name" value="KRINGLE"/>
</dbReference>
<keyword evidence="1 3" id="KW-0420">Kringle</keyword>
<dbReference type="InterPro" id="IPR038178">
    <property type="entry name" value="Kringle_sf"/>
</dbReference>
<dbReference type="AlphaFoldDB" id="A0A6J8A3N6"/>
<feature type="domain" description="Kringle" evidence="5">
    <location>
        <begin position="293"/>
        <end position="363"/>
    </location>
</feature>
<dbReference type="InterPro" id="IPR013806">
    <property type="entry name" value="Kringle-like"/>
</dbReference>
<comment type="caution">
    <text evidence="3">Lacks conserved residue(s) required for the propagation of feature annotation.</text>
</comment>
<reference evidence="6 7" key="1">
    <citation type="submission" date="2020-06" db="EMBL/GenBank/DDBJ databases">
        <authorList>
            <person name="Li R."/>
            <person name="Bekaert M."/>
        </authorList>
    </citation>
    <scope>NUCLEOTIDE SEQUENCE [LARGE SCALE GENOMIC DNA]</scope>
    <source>
        <strain evidence="7">wild</strain>
    </source>
</reference>
<dbReference type="CDD" id="cd00108">
    <property type="entry name" value="KR"/>
    <property type="match status" value="1"/>
</dbReference>
<evidence type="ECO:0000256" key="1">
    <source>
        <dbReference type="ARBA" id="ARBA00022572"/>
    </source>
</evidence>
<proteinExistence type="predicted"/>
<dbReference type="PANTHER" id="PTHR24261">
    <property type="entry name" value="PLASMINOGEN-RELATED"/>
    <property type="match status" value="1"/>
</dbReference>
<organism evidence="6 7">
    <name type="scientific">Mytilus coruscus</name>
    <name type="common">Sea mussel</name>
    <dbReference type="NCBI Taxonomy" id="42192"/>
    <lineage>
        <taxon>Eukaryota</taxon>
        <taxon>Metazoa</taxon>
        <taxon>Spiralia</taxon>
        <taxon>Lophotrochozoa</taxon>
        <taxon>Mollusca</taxon>
        <taxon>Bivalvia</taxon>
        <taxon>Autobranchia</taxon>
        <taxon>Pteriomorphia</taxon>
        <taxon>Mytilida</taxon>
        <taxon>Mytiloidea</taxon>
        <taxon>Mytilidae</taxon>
        <taxon>Mytilinae</taxon>
        <taxon>Mytilus</taxon>
    </lineage>
</organism>
<evidence type="ECO:0000313" key="7">
    <source>
        <dbReference type="Proteomes" id="UP000507470"/>
    </source>
</evidence>
<gene>
    <name evidence="6" type="ORF">MCOR_3029</name>
</gene>
<protein>
    <recommendedName>
        <fullName evidence="5">Kringle domain-containing protein</fullName>
    </recommendedName>
</protein>
<dbReference type="SUPFAM" id="SSF57440">
    <property type="entry name" value="Kringle-like"/>
    <property type="match status" value="2"/>
</dbReference>
<dbReference type="Proteomes" id="UP000507470">
    <property type="component" value="Unassembled WGS sequence"/>
</dbReference>
<feature type="signal peptide" evidence="4">
    <location>
        <begin position="1"/>
        <end position="15"/>
    </location>
</feature>
<feature type="chain" id="PRO_5026703662" description="Kringle domain-containing protein" evidence="4">
    <location>
        <begin position="16"/>
        <end position="363"/>
    </location>
</feature>
<dbReference type="InterPro" id="IPR050759">
    <property type="entry name" value="Serine_protease_kringle"/>
</dbReference>
<evidence type="ECO:0000256" key="3">
    <source>
        <dbReference type="PROSITE-ProRule" id="PRU00121"/>
    </source>
</evidence>
<dbReference type="SMART" id="SM00130">
    <property type="entry name" value="KR"/>
    <property type="match status" value="2"/>
</dbReference>
<keyword evidence="2 3" id="KW-1015">Disulfide bond</keyword>
<evidence type="ECO:0000256" key="2">
    <source>
        <dbReference type="ARBA" id="ARBA00023157"/>
    </source>
</evidence>